<dbReference type="AlphaFoldDB" id="A0A8H6SGK6"/>
<keyword evidence="2" id="KW-1185">Reference proteome</keyword>
<evidence type="ECO:0000313" key="2">
    <source>
        <dbReference type="Proteomes" id="UP000636479"/>
    </source>
</evidence>
<dbReference type="OrthoDB" id="10266980at2759"/>
<protein>
    <recommendedName>
        <fullName evidence="3">Amidohydrolase-related domain-containing protein</fullName>
    </recommendedName>
</protein>
<dbReference type="Proteomes" id="UP000636479">
    <property type="component" value="Unassembled WGS sequence"/>
</dbReference>
<evidence type="ECO:0000313" key="1">
    <source>
        <dbReference type="EMBL" id="KAF7299106.1"/>
    </source>
</evidence>
<dbReference type="InterPro" id="IPR032466">
    <property type="entry name" value="Metal_Hydrolase"/>
</dbReference>
<dbReference type="SUPFAM" id="SSF51338">
    <property type="entry name" value="Composite domain of metallo-dependent hydrolases"/>
    <property type="match status" value="1"/>
</dbReference>
<dbReference type="Gene3D" id="2.30.40.10">
    <property type="entry name" value="Urease, subunit C, domain 1"/>
    <property type="match status" value="1"/>
</dbReference>
<dbReference type="EMBL" id="JACAZF010000007">
    <property type="protein sequence ID" value="KAF7299106.1"/>
    <property type="molecule type" value="Genomic_DNA"/>
</dbReference>
<dbReference type="InterPro" id="IPR052349">
    <property type="entry name" value="Metallo-hydrolase_Enzymes"/>
</dbReference>
<dbReference type="RefSeq" id="XP_037218494.1">
    <property type="nucleotide sequence ID" value="XM_037365252.1"/>
</dbReference>
<dbReference type="Gene3D" id="3.20.20.140">
    <property type="entry name" value="Metal-dependent hydrolases"/>
    <property type="match status" value="1"/>
</dbReference>
<comment type="caution">
    <text evidence="1">The sequence shown here is derived from an EMBL/GenBank/DDBJ whole genome shotgun (WGS) entry which is preliminary data.</text>
</comment>
<dbReference type="GO" id="GO:0016814">
    <property type="term" value="F:hydrolase activity, acting on carbon-nitrogen (but not peptide) bonds, in cyclic amidines"/>
    <property type="evidence" value="ECO:0007669"/>
    <property type="project" value="TreeGrafter"/>
</dbReference>
<sequence>MMLSINHARLANDSVLYHIECKNGRISSIQPEETTNLAADVVADGGIVLPSLCHSHIHLDKCFILDRCQLVTGDFSEALKVTNQAKAAFEPSDLYKRGHKLIRDSVECGVTSMRAFVEVDRAVGFSCVEQGVQLATNFRDVCDVQLAAFAQEPLFDDTESVDPGENYSLLVRALETHDLQVVGSAPYVEPTLAQAKLNIGLILNLALKHRCHVDFHLDYNLDPTSEPLIFNVIEQARQLSWPPALKITVGHATRLQLFTPEEWKELTSAMGSLPITFVGLPQSDMYMMGRGDSPLGAPRGTLHIPQIAAQHNIQIAMAVNNVQNAFTPQGSVDPLSLCTFGVALFQTATPNDLKTLLRAVTLTSKEAIGETEAYKDLTLSVGDPANLVVLHGTPTTQLAVLNPGYVRTTIRAGRVVAYRHNSVWIASN</sequence>
<reference evidence="1" key="1">
    <citation type="submission" date="2020-05" db="EMBL/GenBank/DDBJ databases">
        <title>Mycena genomes resolve the evolution of fungal bioluminescence.</title>
        <authorList>
            <person name="Tsai I.J."/>
        </authorList>
    </citation>
    <scope>NUCLEOTIDE SEQUENCE</scope>
    <source>
        <strain evidence="1">171206Taipei</strain>
    </source>
</reference>
<proteinExistence type="predicted"/>
<dbReference type="GeneID" id="59347768"/>
<organism evidence="1 2">
    <name type="scientific">Mycena indigotica</name>
    <dbReference type="NCBI Taxonomy" id="2126181"/>
    <lineage>
        <taxon>Eukaryota</taxon>
        <taxon>Fungi</taxon>
        <taxon>Dikarya</taxon>
        <taxon>Basidiomycota</taxon>
        <taxon>Agaricomycotina</taxon>
        <taxon>Agaricomycetes</taxon>
        <taxon>Agaricomycetidae</taxon>
        <taxon>Agaricales</taxon>
        <taxon>Marasmiineae</taxon>
        <taxon>Mycenaceae</taxon>
        <taxon>Mycena</taxon>
    </lineage>
</organism>
<gene>
    <name evidence="1" type="ORF">MIND_00858900</name>
</gene>
<evidence type="ECO:0008006" key="3">
    <source>
        <dbReference type="Google" id="ProtNLM"/>
    </source>
</evidence>
<name>A0A8H6SGK6_9AGAR</name>
<dbReference type="PANTHER" id="PTHR32027:SF0">
    <property type="entry name" value="CYTOSINE DEAMINASE"/>
    <property type="match status" value="1"/>
</dbReference>
<dbReference type="SUPFAM" id="SSF51556">
    <property type="entry name" value="Metallo-dependent hydrolases"/>
    <property type="match status" value="1"/>
</dbReference>
<dbReference type="InterPro" id="IPR011059">
    <property type="entry name" value="Metal-dep_hydrolase_composite"/>
</dbReference>
<accession>A0A8H6SGK6</accession>
<dbReference type="PANTHER" id="PTHR32027">
    <property type="entry name" value="CYTOSINE DEAMINASE"/>
    <property type="match status" value="1"/>
</dbReference>